<feature type="compositionally biased region" description="Basic and acidic residues" evidence="1">
    <location>
        <begin position="998"/>
        <end position="1009"/>
    </location>
</feature>
<dbReference type="InterPro" id="IPR008967">
    <property type="entry name" value="p53-like_TF_DNA-bd_sf"/>
</dbReference>
<name>A0ABQ9FA31_TEGGR</name>
<feature type="compositionally biased region" description="Polar residues" evidence="1">
    <location>
        <begin position="1092"/>
        <end position="1109"/>
    </location>
</feature>
<feature type="compositionally biased region" description="Basic and acidic residues" evidence="1">
    <location>
        <begin position="972"/>
        <end position="990"/>
    </location>
</feature>
<feature type="compositionally biased region" description="Polar residues" evidence="1">
    <location>
        <begin position="68"/>
        <end position="77"/>
    </location>
</feature>
<dbReference type="SUPFAM" id="SSF81296">
    <property type="entry name" value="E set domains"/>
    <property type="match status" value="1"/>
</dbReference>
<feature type="compositionally biased region" description="Basic and acidic residues" evidence="1">
    <location>
        <begin position="908"/>
        <end position="919"/>
    </location>
</feature>
<feature type="compositionally biased region" description="Basic and acidic residues" evidence="1">
    <location>
        <begin position="1032"/>
        <end position="1050"/>
    </location>
</feature>
<reference evidence="3 4" key="1">
    <citation type="submission" date="2022-12" db="EMBL/GenBank/DDBJ databases">
        <title>Chromosome-level genome of Tegillarca granosa.</title>
        <authorList>
            <person name="Kim J."/>
        </authorList>
    </citation>
    <scope>NUCLEOTIDE SEQUENCE [LARGE SCALE GENOMIC DNA]</scope>
    <source>
        <strain evidence="3">Teg-2019</strain>
        <tissue evidence="3">Adductor muscle</tissue>
    </source>
</reference>
<dbReference type="InterPro" id="IPR011539">
    <property type="entry name" value="RHD_DNA_bind_dom"/>
</dbReference>
<feature type="region of interest" description="Disordered" evidence="1">
    <location>
        <begin position="54"/>
        <end position="81"/>
    </location>
</feature>
<dbReference type="InterPro" id="IPR032397">
    <property type="entry name" value="RHD_dimer"/>
</dbReference>
<dbReference type="InterPro" id="IPR014756">
    <property type="entry name" value="Ig_E-set"/>
</dbReference>
<evidence type="ECO:0000313" key="3">
    <source>
        <dbReference type="EMBL" id="KAJ8314234.1"/>
    </source>
</evidence>
<keyword evidence="4" id="KW-1185">Reference proteome</keyword>
<gene>
    <name evidence="3" type="ORF">KUTeg_008795</name>
</gene>
<accession>A0ABQ9FA31</accession>
<feature type="region of interest" description="Disordered" evidence="1">
    <location>
        <begin position="972"/>
        <end position="1157"/>
    </location>
</feature>
<dbReference type="InterPro" id="IPR002909">
    <property type="entry name" value="IPT_dom"/>
</dbReference>
<feature type="compositionally biased region" description="Basic and acidic residues" evidence="1">
    <location>
        <begin position="768"/>
        <end position="786"/>
    </location>
</feature>
<feature type="compositionally biased region" description="Low complexity" evidence="1">
    <location>
        <begin position="56"/>
        <end position="67"/>
    </location>
</feature>
<evidence type="ECO:0000259" key="2">
    <source>
        <dbReference type="PROSITE" id="PS50254"/>
    </source>
</evidence>
<feature type="compositionally biased region" description="Acidic residues" evidence="1">
    <location>
        <begin position="1130"/>
        <end position="1143"/>
    </location>
</feature>
<evidence type="ECO:0000256" key="1">
    <source>
        <dbReference type="SAM" id="MobiDB-lite"/>
    </source>
</evidence>
<dbReference type="SUPFAM" id="SSF49417">
    <property type="entry name" value="p53-like transcription factors"/>
    <property type="match status" value="1"/>
</dbReference>
<dbReference type="InterPro" id="IPR000451">
    <property type="entry name" value="NFkB/Dor"/>
</dbReference>
<evidence type="ECO:0000313" key="4">
    <source>
        <dbReference type="Proteomes" id="UP001217089"/>
    </source>
</evidence>
<feature type="compositionally biased region" description="Low complexity" evidence="1">
    <location>
        <begin position="1051"/>
        <end position="1060"/>
    </location>
</feature>
<dbReference type="Proteomes" id="UP001217089">
    <property type="component" value="Unassembled WGS sequence"/>
</dbReference>
<dbReference type="EMBL" id="JARBDR010000342">
    <property type="protein sequence ID" value="KAJ8314234.1"/>
    <property type="molecule type" value="Genomic_DNA"/>
</dbReference>
<feature type="compositionally biased region" description="Basic and acidic residues" evidence="1">
    <location>
        <begin position="793"/>
        <end position="804"/>
    </location>
</feature>
<dbReference type="PANTHER" id="PTHR24169:SF25">
    <property type="entry name" value="DORSAL-RELATED IMMUNITY FACTOR DIF-RELATED"/>
    <property type="match status" value="1"/>
</dbReference>
<feature type="compositionally biased region" description="Basic residues" evidence="1">
    <location>
        <begin position="809"/>
        <end position="824"/>
    </location>
</feature>
<feature type="compositionally biased region" description="Polar residues" evidence="1">
    <location>
        <begin position="306"/>
        <end position="315"/>
    </location>
</feature>
<dbReference type="Pfam" id="PF16179">
    <property type="entry name" value="RHD_dimer"/>
    <property type="match status" value="1"/>
</dbReference>
<organism evidence="3 4">
    <name type="scientific">Tegillarca granosa</name>
    <name type="common">Malaysian cockle</name>
    <name type="synonym">Anadara granosa</name>
    <dbReference type="NCBI Taxonomy" id="220873"/>
    <lineage>
        <taxon>Eukaryota</taxon>
        <taxon>Metazoa</taxon>
        <taxon>Spiralia</taxon>
        <taxon>Lophotrochozoa</taxon>
        <taxon>Mollusca</taxon>
        <taxon>Bivalvia</taxon>
        <taxon>Autobranchia</taxon>
        <taxon>Pteriomorphia</taxon>
        <taxon>Arcoida</taxon>
        <taxon>Arcoidea</taxon>
        <taxon>Arcidae</taxon>
        <taxon>Tegillarca</taxon>
    </lineage>
</organism>
<feature type="compositionally biased region" description="Basic and acidic residues" evidence="1">
    <location>
        <begin position="873"/>
        <end position="885"/>
    </location>
</feature>
<feature type="region of interest" description="Disordered" evidence="1">
    <location>
        <begin position="284"/>
        <end position="364"/>
    </location>
</feature>
<feature type="compositionally biased region" description="Basic and acidic residues" evidence="1">
    <location>
        <begin position="846"/>
        <end position="859"/>
    </location>
</feature>
<proteinExistence type="predicted"/>
<feature type="region of interest" description="Disordered" evidence="1">
    <location>
        <begin position="764"/>
        <end position="889"/>
    </location>
</feature>
<dbReference type="Gene3D" id="2.60.40.340">
    <property type="entry name" value="Rel homology domain (RHD), DNA-binding domain"/>
    <property type="match status" value="1"/>
</dbReference>
<protein>
    <recommendedName>
        <fullName evidence="2">RHD domain-containing protein</fullName>
    </recommendedName>
</protein>
<dbReference type="InterPro" id="IPR037059">
    <property type="entry name" value="RHD_DNA_bind_dom_sf"/>
</dbReference>
<sequence>MADAEEGSSNTEDKEVTKVISVSNVEDLNWVIENQELLKKHGFMIDAGMFKQGLINNPQPSTNSSSTKQRTPPSKSKASTHDDVYVEILEQPQQRGLRFRYECESRFGGSIHGEKSVPTKKTFPTIKIHNYVGTAVIVVSCVTKDTPYKPHPHNLVGKNCRRGVCTIKVTDSNVISFPHLSIQCAKKKDIIDNLKQRQDINVDPFLKSLNELMICRVSKSSGSAKGGDEIFLLCEKINREDIDVRFYEVAKGGVVEWEDYGIFSSYDIHRQFLMEQINQNAASMSTVGDQAQKAGKSPSRRGLRSASRNSTGQQRTRSESQEKDSVVPEKVPVKMKRKASEDLKLAGKGQSPKKVDSKDSGIDIEDPMVGDLKIIETPETSASVKLPRLGAKQTQTVNEKVNDRKEFMDQNALQKQLLDQTKIARNLKSKAKNTRNMKSALLSNTQTFDITGHELPNHSAEKRKLDDRDVSKKVSVEMSSGATHQTFPSQRNGNILVPVVNYAVSATTGNVIRHRDMKLEELTSLLTQNLLTLIEEINPIIVLYCLIIHHPEVAEYWLSLQKLKSRKQRAVRFLLDLVINHKEWIPAFWDVIATDYNHCYESILSKEVPPSLHLEEQQMCIDCSRKAFNEFINNCSYIPEELLIQLLQREVLEADDVLLLNNCSNEKEKIQLLRKQIEMDKIPWIKFIESVCPLPDKEADRLKRIIDKMDFLPCTNCGRAYSIMKCLCKNENGNVSQGNSIMWKESSIMEEEVVKDVQKKAKNQILLSKEKGNNGKTSPEKKKEVEESTANEKSLKSKEFEKLSTKSSKTPRKIKGGKNSNARHKSNDSDTSQSVGECDSTTEIASKQKTEKEGIELKRNSAGVNSDSTPEIISKDLAEKEEKGLKRNSVGKSKVNVPIGLAIGNTRENPEVSNEKESVDTSSGVVELQTTNKVRMDTNNKIQTGATEISMDDQTTVTNEKGVNIDDKKKAVKDNEVASEENKSITDKVIEISGKNKNTTEEEKHKENATTDNEESVVAEAVLSLSNEMETGSEKDLTELEKSIAEKQETGKTTGGTKAQLEMESAVEIQINRDSETQLTRNDITTSEKENLSSNETMEMDTNFSGNGTKTKEKEKSTINDKMESKMDDNESGTEDKTEEDIGAESPGSDIVIKEEKLSPNYSEKLLNTNKKLECSERNEVKMEVDVEFSSKNETAVEKGKASRTDDTVCTNLSEKTSFDDLNREQLYSWVNRVCWTLSWHLMLAMSG</sequence>
<comment type="caution">
    <text evidence="3">The sequence shown here is derived from an EMBL/GenBank/DDBJ whole genome shotgun (WGS) entry which is preliminary data.</text>
</comment>
<feature type="compositionally biased region" description="Polar residues" evidence="1">
    <location>
        <begin position="920"/>
        <end position="932"/>
    </location>
</feature>
<dbReference type="PROSITE" id="PS50254">
    <property type="entry name" value="REL_2"/>
    <property type="match status" value="1"/>
</dbReference>
<feature type="region of interest" description="Disordered" evidence="1">
    <location>
        <begin position="901"/>
        <end position="932"/>
    </location>
</feature>
<feature type="compositionally biased region" description="Polar residues" evidence="1">
    <location>
        <begin position="862"/>
        <end position="871"/>
    </location>
</feature>
<dbReference type="SMART" id="SM00429">
    <property type="entry name" value="IPT"/>
    <property type="match status" value="1"/>
</dbReference>
<dbReference type="PANTHER" id="PTHR24169">
    <property type="entry name" value="NUCLEAR FACTOR NF-KAPPA-B PROTEIN"/>
    <property type="match status" value="1"/>
</dbReference>
<feature type="compositionally biased region" description="Basic and acidic residues" evidence="1">
    <location>
        <begin position="316"/>
        <end position="327"/>
    </location>
</feature>
<feature type="compositionally biased region" description="Basic and acidic residues" evidence="1">
    <location>
        <begin position="1110"/>
        <end position="1129"/>
    </location>
</feature>
<dbReference type="Pfam" id="PF00554">
    <property type="entry name" value="RHD_DNA_bind"/>
    <property type="match status" value="1"/>
</dbReference>
<feature type="compositionally biased region" description="Polar residues" evidence="1">
    <location>
        <begin position="829"/>
        <end position="845"/>
    </location>
</feature>
<feature type="domain" description="RHD" evidence="2">
    <location>
        <begin position="85"/>
        <end position="205"/>
    </location>
</feature>